<dbReference type="PATRIC" id="fig|1423773.3.peg.398"/>
<proteinExistence type="predicted"/>
<protein>
    <recommendedName>
        <fullName evidence="4">Surface layer protein A domain-containing protein</fullName>
    </recommendedName>
</protein>
<dbReference type="AlphaFoldDB" id="A0A0R1JQ61"/>
<sequence length="235" mass="25798">MTVIISALGMVQSVHAATIKTGYTTLKTAASKRNVTTTGKHALYTKPGTVKGAKLVASKALMKTFGTYTTKDAQTYADTTKNPSHKGSTYYFRAYGYKVTNTGSVYYRVVSMNKKYRGYVYGGKKIGKFSGGLKSAKTTSAVTTYNHANEAVGIAVPGILWNVVPYTQYPTKKLGQMKETTTTSLPHAAKFKIVKAAKRTREGDVFDYIVSTDQYHYAGWVKASYIRSYTDIDTD</sequence>
<name>A0A0R1JQ61_9LACO</name>
<evidence type="ECO:0000256" key="1">
    <source>
        <dbReference type="SAM" id="SignalP"/>
    </source>
</evidence>
<evidence type="ECO:0000313" key="2">
    <source>
        <dbReference type="EMBL" id="KRK73552.1"/>
    </source>
</evidence>
<reference evidence="2 3" key="1">
    <citation type="journal article" date="2015" name="Genome Announc.">
        <title>Expanding the biotechnology potential of lactobacilli through comparative genomics of 213 strains and associated genera.</title>
        <authorList>
            <person name="Sun Z."/>
            <person name="Harris H.M."/>
            <person name="McCann A."/>
            <person name="Guo C."/>
            <person name="Argimon S."/>
            <person name="Zhang W."/>
            <person name="Yang X."/>
            <person name="Jeffery I.B."/>
            <person name="Cooney J.C."/>
            <person name="Kagawa T.F."/>
            <person name="Liu W."/>
            <person name="Song Y."/>
            <person name="Salvetti E."/>
            <person name="Wrobel A."/>
            <person name="Rasinkangas P."/>
            <person name="Parkhill J."/>
            <person name="Rea M.C."/>
            <person name="O'Sullivan O."/>
            <person name="Ritari J."/>
            <person name="Douillard F.P."/>
            <person name="Paul Ross R."/>
            <person name="Yang R."/>
            <person name="Briner A.E."/>
            <person name="Felis G.E."/>
            <person name="de Vos W.M."/>
            <person name="Barrangou R."/>
            <person name="Klaenhammer T.R."/>
            <person name="Caufield P.W."/>
            <person name="Cui Y."/>
            <person name="Zhang H."/>
            <person name="O'Toole P.W."/>
        </authorList>
    </citation>
    <scope>NUCLEOTIDE SEQUENCE [LARGE SCALE GENOMIC DNA]</scope>
    <source>
        <strain evidence="2 3">DSM 19117</strain>
    </source>
</reference>
<feature type="signal peptide" evidence="1">
    <location>
        <begin position="1"/>
        <end position="16"/>
    </location>
</feature>
<evidence type="ECO:0000313" key="3">
    <source>
        <dbReference type="Proteomes" id="UP000051162"/>
    </source>
</evidence>
<feature type="chain" id="PRO_5006406155" description="Surface layer protein A domain-containing protein" evidence="1">
    <location>
        <begin position="17"/>
        <end position="235"/>
    </location>
</feature>
<dbReference type="Proteomes" id="UP000051162">
    <property type="component" value="Unassembled WGS sequence"/>
</dbReference>
<comment type="caution">
    <text evidence="2">The sequence shown here is derived from an EMBL/GenBank/DDBJ whole genome shotgun (WGS) entry which is preliminary data.</text>
</comment>
<keyword evidence="1" id="KW-0732">Signal</keyword>
<keyword evidence="3" id="KW-1185">Reference proteome</keyword>
<dbReference type="STRING" id="1423773.FD30_GL000390"/>
<evidence type="ECO:0008006" key="4">
    <source>
        <dbReference type="Google" id="ProtNLM"/>
    </source>
</evidence>
<organism evidence="2 3">
    <name type="scientific">Levilactobacillus namurensis DSM 19117</name>
    <dbReference type="NCBI Taxonomy" id="1423773"/>
    <lineage>
        <taxon>Bacteria</taxon>
        <taxon>Bacillati</taxon>
        <taxon>Bacillota</taxon>
        <taxon>Bacilli</taxon>
        <taxon>Lactobacillales</taxon>
        <taxon>Lactobacillaceae</taxon>
        <taxon>Levilactobacillus</taxon>
    </lineage>
</organism>
<gene>
    <name evidence="2" type="ORF">FD30_GL000390</name>
</gene>
<dbReference type="EMBL" id="AZDT01000058">
    <property type="protein sequence ID" value="KRK73552.1"/>
    <property type="molecule type" value="Genomic_DNA"/>
</dbReference>
<accession>A0A0R1JQ61</accession>